<organism evidence="2 3">
    <name type="scientific">Pseudoprevotella muciniphila</name>
    <dbReference type="NCBI Taxonomy" id="2133944"/>
    <lineage>
        <taxon>Bacteria</taxon>
        <taxon>Pseudomonadati</taxon>
        <taxon>Bacteroidota</taxon>
        <taxon>Bacteroidia</taxon>
        <taxon>Bacteroidales</taxon>
        <taxon>Prevotellaceae</taxon>
        <taxon>Pseudoprevotella</taxon>
    </lineage>
</organism>
<evidence type="ECO:0008006" key="4">
    <source>
        <dbReference type="Google" id="ProtNLM"/>
    </source>
</evidence>
<feature type="transmembrane region" description="Helical" evidence="1">
    <location>
        <begin position="21"/>
        <end position="40"/>
    </location>
</feature>
<dbReference type="KEGG" id="alq:C7Y71_002140"/>
<accession>A0A5P8E4U5</accession>
<keyword evidence="1" id="KW-0812">Transmembrane</keyword>
<name>A0A5P8E4U5_9BACT</name>
<gene>
    <name evidence="2" type="ORF">C7Y71_002140</name>
</gene>
<proteinExistence type="predicted"/>
<sequence>MKKMFARFRNFIALIKRQSRKIFASLGLSALITILCYLMNNCPYPYWDSLDKFTWMEYFLSNIKPDSTDTSDALFINISHDKQITKVSYIRKLGERSYDGEAYTYLPYEPNNGSIGTTDITNRDTLLSFLKKAEKANNYKYIFLDIRFEKNITTKTDSLLFAQKARMRDVSYATHSDIENNEKADPTKAVINDYFTTITNTSFTRYQYLQNNRESAPLSIYTSVDSINHKTIKKWGPFYYSNGQLCQNSPFMRIPKDFGDVAYMKYYDLGPELLQYWNEEDWSSELKDKVVFVGNFEDDVHNTYNGTQPFPYITYLAYKELCEGKHIVSWKSIGLLYVIYVIICLFIMNKKSIWQFIPCIRRSNNKLLLFVLKMLGYTTFLSALTIVLYIWFNNIYNVFFPSLIFSILSLIFSYKNKSV</sequence>
<keyword evidence="3" id="KW-1185">Reference proteome</keyword>
<feature type="transmembrane region" description="Helical" evidence="1">
    <location>
        <begin position="367"/>
        <end position="392"/>
    </location>
</feature>
<evidence type="ECO:0000256" key="1">
    <source>
        <dbReference type="SAM" id="Phobius"/>
    </source>
</evidence>
<protein>
    <recommendedName>
        <fullName evidence="4">CHASE2 domain-containing protein</fullName>
    </recommendedName>
</protein>
<dbReference type="AlphaFoldDB" id="A0A5P8E4U5"/>
<evidence type="ECO:0000313" key="2">
    <source>
        <dbReference type="EMBL" id="QFQ11920.1"/>
    </source>
</evidence>
<keyword evidence="1" id="KW-1133">Transmembrane helix</keyword>
<evidence type="ECO:0000313" key="3">
    <source>
        <dbReference type="Proteomes" id="UP000249375"/>
    </source>
</evidence>
<feature type="transmembrane region" description="Helical" evidence="1">
    <location>
        <begin position="328"/>
        <end position="347"/>
    </location>
</feature>
<keyword evidence="1" id="KW-0472">Membrane</keyword>
<dbReference type="Proteomes" id="UP000249375">
    <property type="component" value="Chromosome"/>
</dbReference>
<dbReference type="OrthoDB" id="1064729at2"/>
<dbReference type="EMBL" id="CP033459">
    <property type="protein sequence ID" value="QFQ11920.1"/>
    <property type="molecule type" value="Genomic_DNA"/>
</dbReference>
<dbReference type="RefSeq" id="WP_111898879.1">
    <property type="nucleotide sequence ID" value="NZ_CP033459.1"/>
</dbReference>
<feature type="transmembrane region" description="Helical" evidence="1">
    <location>
        <begin position="398"/>
        <end position="414"/>
    </location>
</feature>
<reference evidence="2 3" key="1">
    <citation type="submission" date="2018-11" db="EMBL/GenBank/DDBJ databases">
        <authorList>
            <person name="Na S.W."/>
            <person name="Baik M."/>
        </authorList>
    </citation>
    <scope>NUCLEOTIDE SEQUENCE [LARGE SCALE GENOMIC DNA]</scope>
    <source>
        <strain evidence="2 3">E39</strain>
    </source>
</reference>